<gene>
    <name evidence="1" type="ORF">SAMN04488557_0191</name>
</gene>
<dbReference type="Proteomes" id="UP000199423">
    <property type="component" value="Unassembled WGS sequence"/>
</dbReference>
<dbReference type="STRING" id="51670.SAMN04488557_0191"/>
<dbReference type="OrthoDB" id="7933657at2"/>
<dbReference type="EMBL" id="FPCH01000001">
    <property type="protein sequence ID" value="SFV25847.1"/>
    <property type="molecule type" value="Genomic_DNA"/>
</dbReference>
<keyword evidence="2" id="KW-1185">Reference proteome</keyword>
<evidence type="ECO:0000313" key="2">
    <source>
        <dbReference type="Proteomes" id="UP000199423"/>
    </source>
</evidence>
<accession>A0A1I7MTZ1</accession>
<evidence type="ECO:0000313" key="1">
    <source>
        <dbReference type="EMBL" id="SFV25847.1"/>
    </source>
</evidence>
<dbReference type="AlphaFoldDB" id="A0A1I7MTZ1"/>
<dbReference type="RefSeq" id="WP_092862966.1">
    <property type="nucleotide sequence ID" value="NZ_FPCH01000001.1"/>
</dbReference>
<name>A0A1I7MTZ1_9HYPH</name>
<organism evidence="1 2">
    <name type="scientific">Hyphomicrobium facile</name>
    <dbReference type="NCBI Taxonomy" id="51670"/>
    <lineage>
        <taxon>Bacteria</taxon>
        <taxon>Pseudomonadati</taxon>
        <taxon>Pseudomonadota</taxon>
        <taxon>Alphaproteobacteria</taxon>
        <taxon>Hyphomicrobiales</taxon>
        <taxon>Hyphomicrobiaceae</taxon>
        <taxon>Hyphomicrobium</taxon>
    </lineage>
</organism>
<sequence>MDSSHVYQPEALERMTVVLERAARELRLDSTRPGEKERLASCILSIGNMYSDVNRLLEKAVRLYLRGSSLGVETRRQIGSETISLC</sequence>
<reference evidence="2" key="1">
    <citation type="submission" date="2016-10" db="EMBL/GenBank/DDBJ databases">
        <authorList>
            <person name="Varghese N."/>
            <person name="Submissions S."/>
        </authorList>
    </citation>
    <scope>NUCLEOTIDE SEQUENCE [LARGE SCALE GENOMIC DNA]</scope>
    <source>
        <strain evidence="2">DSM 1565</strain>
    </source>
</reference>
<proteinExistence type="predicted"/>
<protein>
    <submittedName>
        <fullName evidence="1">Uncharacterized protein</fullName>
    </submittedName>
</protein>